<accession>A0A1W6N3S6</accession>
<sequence>MQRYAKSYKNLLVLSVIVLTACSSSSDNEIETTEMPVVAQSPLEGISAQNVQMTANSCRSQVENLWQMRAQVPRERIREFHIAVGRASESCDKLDHFNKQLATASQQEYIFKQNLSMAQTVAQGQALMPNQVMLGERQEIIGAQPLNDDEQMLYDQSYHEANDSGNPLSLQK</sequence>
<proteinExistence type="predicted"/>
<dbReference type="OrthoDB" id="9953504at2"/>
<evidence type="ECO:0008006" key="4">
    <source>
        <dbReference type="Google" id="ProtNLM"/>
    </source>
</evidence>
<feature type="signal peptide" evidence="1">
    <location>
        <begin position="1"/>
        <end position="26"/>
    </location>
</feature>
<dbReference type="PROSITE" id="PS51257">
    <property type="entry name" value="PROKAR_LIPOPROTEIN"/>
    <property type="match status" value="1"/>
</dbReference>
<evidence type="ECO:0000256" key="1">
    <source>
        <dbReference type="SAM" id="SignalP"/>
    </source>
</evidence>
<dbReference type="KEGG" id="naf:GQ61_02770"/>
<gene>
    <name evidence="2" type="ORF">GQ61_02770</name>
</gene>
<organism evidence="2 3">
    <name type="scientific">Candidatus Nucleicultrix amoebiphila FS5</name>
    <dbReference type="NCBI Taxonomy" id="1414854"/>
    <lineage>
        <taxon>Bacteria</taxon>
        <taxon>Pseudomonadati</taxon>
        <taxon>Pseudomonadota</taxon>
        <taxon>Alphaproteobacteria</taxon>
        <taxon>Holosporales</taxon>
        <taxon>Candidatus Nucleicultricaceae</taxon>
        <taxon>Candidatus Nucleicultrix</taxon>
    </lineage>
</organism>
<dbReference type="AlphaFoldDB" id="A0A1W6N3S6"/>
<dbReference type="RefSeq" id="WP_085783815.1">
    <property type="nucleotide sequence ID" value="NZ_CP008743.1"/>
</dbReference>
<feature type="chain" id="PRO_5012325870" description="Lipoprotein" evidence="1">
    <location>
        <begin position="27"/>
        <end position="172"/>
    </location>
</feature>
<keyword evidence="3" id="KW-1185">Reference proteome</keyword>
<evidence type="ECO:0000313" key="3">
    <source>
        <dbReference type="Proteomes" id="UP000237351"/>
    </source>
</evidence>
<reference evidence="2 3" key="1">
    <citation type="submission" date="2014-06" db="EMBL/GenBank/DDBJ databases">
        <title>The genome of the endonuclear symbiont Nucleicultrix amoebiphila.</title>
        <authorList>
            <person name="Schulz F."/>
            <person name="Horn M."/>
        </authorList>
    </citation>
    <scope>NUCLEOTIDE SEQUENCE [LARGE SCALE GENOMIC DNA]</scope>
    <source>
        <strain evidence="2 3">FS5</strain>
    </source>
</reference>
<dbReference type="EMBL" id="CP008743">
    <property type="protein sequence ID" value="ARN84421.1"/>
    <property type="molecule type" value="Genomic_DNA"/>
</dbReference>
<evidence type="ECO:0000313" key="2">
    <source>
        <dbReference type="EMBL" id="ARN84421.1"/>
    </source>
</evidence>
<dbReference type="Proteomes" id="UP000237351">
    <property type="component" value="Chromosome"/>
</dbReference>
<protein>
    <recommendedName>
        <fullName evidence="4">Lipoprotein</fullName>
    </recommendedName>
</protein>
<keyword evidence="1" id="KW-0732">Signal</keyword>
<name>A0A1W6N3S6_9PROT</name>